<feature type="transmembrane region" description="Helical" evidence="8">
    <location>
        <begin position="309"/>
        <end position="327"/>
    </location>
</feature>
<evidence type="ECO:0000256" key="2">
    <source>
        <dbReference type="ARBA" id="ARBA00010992"/>
    </source>
</evidence>
<keyword evidence="5 8" id="KW-1133">Transmembrane helix</keyword>
<feature type="transmembrane region" description="Helical" evidence="8">
    <location>
        <begin position="439"/>
        <end position="463"/>
    </location>
</feature>
<dbReference type="GO" id="GO:0005351">
    <property type="term" value="F:carbohydrate:proton symporter activity"/>
    <property type="evidence" value="ECO:0007669"/>
    <property type="project" value="TreeGrafter"/>
</dbReference>
<dbReference type="InterPro" id="IPR050360">
    <property type="entry name" value="MFS_Sugar_Transporters"/>
</dbReference>
<dbReference type="PANTHER" id="PTHR48022:SF51">
    <property type="entry name" value="ALPHA-GLUCOSIDE TRANSPORTER, PUTATIVE (AFU_ORTHOLOGUE AFUA_6G11920)-RELATED"/>
    <property type="match status" value="1"/>
</dbReference>
<feature type="transmembrane region" description="Helical" evidence="8">
    <location>
        <begin position="54"/>
        <end position="70"/>
    </location>
</feature>
<dbReference type="NCBIfam" id="TIGR00879">
    <property type="entry name" value="SP"/>
    <property type="match status" value="1"/>
</dbReference>
<evidence type="ECO:0000313" key="10">
    <source>
        <dbReference type="EMBL" id="OQE12152.1"/>
    </source>
</evidence>
<gene>
    <name evidence="10" type="ORF">PENVUL_c001G03316</name>
</gene>
<name>A0A1V6SDQ3_9EURO</name>
<protein>
    <recommendedName>
        <fullName evidence="9">Major facilitator superfamily (MFS) profile domain-containing protein</fullName>
    </recommendedName>
</protein>
<keyword evidence="3 7" id="KW-0813">Transport</keyword>
<feature type="transmembrane region" description="Helical" evidence="8">
    <location>
        <begin position="475"/>
        <end position="493"/>
    </location>
</feature>
<dbReference type="GO" id="GO:0016020">
    <property type="term" value="C:membrane"/>
    <property type="evidence" value="ECO:0007669"/>
    <property type="project" value="UniProtKB-SubCell"/>
</dbReference>
<feature type="domain" description="Major facilitator superfamily (MFS) profile" evidence="9">
    <location>
        <begin position="57"/>
        <end position="497"/>
    </location>
</feature>
<sequence>MGLEQEKPADSVHMEATPATMDMDLADMKKSEQTEEASGSAMSLKVALTNYRNSMLYSLFFCFSAVLWGYDMQISGGLLAAPEFRAVFGYTQADGTSILPAEWQAAFNMIATVGGMGGSLICGLISPWVGRRMTLTIACFISIGSVFIQFFAFVPGVLLAGKLINGISLGMFLVTACAYCSEACPVVLRGITISMVNLFVVVGQLLGNCLIKAFGARTDTFAYRIPFAFQWVFPVILLSGVWFCPESPYWCVQRGKHAEAKKVLERFQTGGNIDSWLVEIQETVRIEEESANSAGYIDCFRGTDLRRTLIIMAVWTINSFSGVNFVLSYSTYFFQIAGIPTSSSFDMGVGVTAVGVVGNIGSWWVINIIGRRALFPGMVVLTVILLVIGILDVVPGYNSSVAMGQCVLIIIWNFFYDLTLGPLGYVICGEMSSTRLRSYTVSIGFFTQNFWTLIMTLTVPYMINPDQGNLRGKTGFIFFAFSIIAAVWTYFCLPETKGRTFEQLDHMFTQKISARKFAEYDDSPHEG</sequence>
<feature type="transmembrane region" description="Helical" evidence="8">
    <location>
        <begin position="402"/>
        <end position="427"/>
    </location>
</feature>
<evidence type="ECO:0000256" key="7">
    <source>
        <dbReference type="RuleBase" id="RU003346"/>
    </source>
</evidence>
<feature type="transmembrane region" description="Helical" evidence="8">
    <location>
        <begin position="137"/>
        <end position="161"/>
    </location>
</feature>
<dbReference type="PRINTS" id="PR00171">
    <property type="entry name" value="SUGRTRNSPORT"/>
</dbReference>
<dbReference type="FunFam" id="1.20.1250.20:FF:000078">
    <property type="entry name" value="MFS maltose transporter, putative"/>
    <property type="match status" value="1"/>
</dbReference>
<dbReference type="InterPro" id="IPR020846">
    <property type="entry name" value="MFS_dom"/>
</dbReference>
<dbReference type="Gene3D" id="1.20.1250.20">
    <property type="entry name" value="MFS general substrate transporter like domains"/>
    <property type="match status" value="1"/>
</dbReference>
<feature type="transmembrane region" description="Helical" evidence="8">
    <location>
        <begin position="373"/>
        <end position="390"/>
    </location>
</feature>
<dbReference type="SUPFAM" id="SSF103473">
    <property type="entry name" value="MFS general substrate transporter"/>
    <property type="match status" value="1"/>
</dbReference>
<comment type="subcellular location">
    <subcellularLocation>
        <location evidence="1">Membrane</location>
        <topology evidence="1">Multi-pass membrane protein</topology>
    </subcellularLocation>
</comment>
<dbReference type="InterPro" id="IPR005829">
    <property type="entry name" value="Sugar_transporter_CS"/>
</dbReference>
<dbReference type="InterPro" id="IPR003663">
    <property type="entry name" value="Sugar/inositol_transpt"/>
</dbReference>
<dbReference type="PANTHER" id="PTHR48022">
    <property type="entry name" value="PLASTIDIC GLUCOSE TRANSPORTER 4"/>
    <property type="match status" value="1"/>
</dbReference>
<evidence type="ECO:0000256" key="6">
    <source>
        <dbReference type="ARBA" id="ARBA00023136"/>
    </source>
</evidence>
<keyword evidence="6 8" id="KW-0472">Membrane</keyword>
<feature type="transmembrane region" description="Helical" evidence="8">
    <location>
        <begin position="167"/>
        <end position="188"/>
    </location>
</feature>
<dbReference type="InterPro" id="IPR005828">
    <property type="entry name" value="MFS_sugar_transport-like"/>
</dbReference>
<dbReference type="AlphaFoldDB" id="A0A1V6SDQ3"/>
<reference evidence="11" key="1">
    <citation type="journal article" date="2017" name="Nat. Microbiol.">
        <title>Global analysis of biosynthetic gene clusters reveals vast potential of secondary metabolite production in Penicillium species.</title>
        <authorList>
            <person name="Nielsen J.C."/>
            <person name="Grijseels S."/>
            <person name="Prigent S."/>
            <person name="Ji B."/>
            <person name="Dainat J."/>
            <person name="Nielsen K.F."/>
            <person name="Frisvad J.C."/>
            <person name="Workman M."/>
            <person name="Nielsen J."/>
        </authorList>
    </citation>
    <scope>NUCLEOTIDE SEQUENCE [LARGE SCALE GENOMIC DNA]</scope>
    <source>
        <strain evidence="11">IBT 29486</strain>
    </source>
</reference>
<comment type="similarity">
    <text evidence="2 7">Belongs to the major facilitator superfamily. Sugar transporter (TC 2.A.1.1) family.</text>
</comment>
<organism evidence="10 11">
    <name type="scientific">Penicillium vulpinum</name>
    <dbReference type="NCBI Taxonomy" id="29845"/>
    <lineage>
        <taxon>Eukaryota</taxon>
        <taxon>Fungi</taxon>
        <taxon>Dikarya</taxon>
        <taxon>Ascomycota</taxon>
        <taxon>Pezizomycotina</taxon>
        <taxon>Eurotiomycetes</taxon>
        <taxon>Eurotiomycetidae</taxon>
        <taxon>Eurotiales</taxon>
        <taxon>Aspergillaceae</taxon>
        <taxon>Penicillium</taxon>
    </lineage>
</organism>
<feature type="transmembrane region" description="Helical" evidence="8">
    <location>
        <begin position="221"/>
        <end position="244"/>
    </location>
</feature>
<evidence type="ECO:0000256" key="5">
    <source>
        <dbReference type="ARBA" id="ARBA00022989"/>
    </source>
</evidence>
<evidence type="ECO:0000256" key="3">
    <source>
        <dbReference type="ARBA" id="ARBA00022448"/>
    </source>
</evidence>
<feature type="transmembrane region" description="Helical" evidence="8">
    <location>
        <begin position="347"/>
        <end position="366"/>
    </location>
</feature>
<dbReference type="PROSITE" id="PS00217">
    <property type="entry name" value="SUGAR_TRANSPORT_2"/>
    <property type="match status" value="1"/>
</dbReference>
<dbReference type="InterPro" id="IPR036259">
    <property type="entry name" value="MFS_trans_sf"/>
</dbReference>
<evidence type="ECO:0000259" key="9">
    <source>
        <dbReference type="PROSITE" id="PS50850"/>
    </source>
</evidence>
<evidence type="ECO:0000256" key="1">
    <source>
        <dbReference type="ARBA" id="ARBA00004141"/>
    </source>
</evidence>
<proteinExistence type="inferred from homology"/>
<evidence type="ECO:0000256" key="8">
    <source>
        <dbReference type="SAM" id="Phobius"/>
    </source>
</evidence>
<dbReference type="Pfam" id="PF00083">
    <property type="entry name" value="Sugar_tr"/>
    <property type="match status" value="1"/>
</dbReference>
<accession>A0A1V6SDQ3</accession>
<comment type="caution">
    <text evidence="10">The sequence shown here is derived from an EMBL/GenBank/DDBJ whole genome shotgun (WGS) entry which is preliminary data.</text>
</comment>
<evidence type="ECO:0000313" key="11">
    <source>
        <dbReference type="Proteomes" id="UP000191518"/>
    </source>
</evidence>
<keyword evidence="4 8" id="KW-0812">Transmembrane</keyword>
<dbReference type="PROSITE" id="PS50850">
    <property type="entry name" value="MFS"/>
    <property type="match status" value="1"/>
</dbReference>
<keyword evidence="11" id="KW-1185">Reference proteome</keyword>
<feature type="transmembrane region" description="Helical" evidence="8">
    <location>
        <begin position="105"/>
        <end position="125"/>
    </location>
</feature>
<evidence type="ECO:0000256" key="4">
    <source>
        <dbReference type="ARBA" id="ARBA00022692"/>
    </source>
</evidence>
<dbReference type="OrthoDB" id="6612291at2759"/>
<feature type="transmembrane region" description="Helical" evidence="8">
    <location>
        <begin position="195"/>
        <end position="215"/>
    </location>
</feature>
<dbReference type="Proteomes" id="UP000191518">
    <property type="component" value="Unassembled WGS sequence"/>
</dbReference>
<dbReference type="EMBL" id="MDYP01000001">
    <property type="protein sequence ID" value="OQE12152.1"/>
    <property type="molecule type" value="Genomic_DNA"/>
</dbReference>